<evidence type="ECO:0000313" key="3">
    <source>
        <dbReference type="EMBL" id="RGM39199.1"/>
    </source>
</evidence>
<comment type="caution">
    <text evidence="4">The sequence shown here is derived from an EMBL/GenBank/DDBJ whole genome shotgun (WGS) entry which is preliminary data.</text>
</comment>
<evidence type="ECO:0000313" key="2">
    <source>
        <dbReference type="EMBL" id="NMW40437.1"/>
    </source>
</evidence>
<dbReference type="EMBL" id="WDAL01000038">
    <property type="protein sequence ID" value="KAB6632169.1"/>
    <property type="molecule type" value="Genomic_DNA"/>
</dbReference>
<dbReference type="Proteomes" id="UP000266497">
    <property type="component" value="Unassembled WGS sequence"/>
</dbReference>
<evidence type="ECO:0000313" key="1">
    <source>
        <dbReference type="EMBL" id="KAB6632169.1"/>
    </source>
</evidence>
<organism evidence="4 6">
    <name type="scientific">Phocaeicola vulgatus</name>
    <name type="common">Bacteroides vulgatus</name>
    <dbReference type="NCBI Taxonomy" id="821"/>
    <lineage>
        <taxon>Bacteria</taxon>
        <taxon>Pseudomonadati</taxon>
        <taxon>Bacteroidota</taxon>
        <taxon>Bacteroidia</taxon>
        <taxon>Bacteroidales</taxon>
        <taxon>Bacteroidaceae</taxon>
        <taxon>Phocaeicola</taxon>
    </lineage>
</organism>
<accession>A0A395UKH6</accession>
<dbReference type="Proteomes" id="UP000261003">
    <property type="component" value="Unassembled WGS sequence"/>
</dbReference>
<evidence type="ECO:0000313" key="8">
    <source>
        <dbReference type="Proteomes" id="UP000583639"/>
    </source>
</evidence>
<protein>
    <submittedName>
        <fullName evidence="4">Uncharacterized protein</fullName>
    </submittedName>
</protein>
<evidence type="ECO:0000313" key="7">
    <source>
        <dbReference type="Proteomes" id="UP000462015"/>
    </source>
</evidence>
<dbReference type="Proteomes" id="UP000462015">
    <property type="component" value="Unassembled WGS sequence"/>
</dbReference>
<reference evidence="5 6" key="1">
    <citation type="submission" date="2018-08" db="EMBL/GenBank/DDBJ databases">
        <title>A genome reference for cultivated species of the human gut microbiota.</title>
        <authorList>
            <person name="Zou Y."/>
            <person name="Xue W."/>
            <person name="Luo G."/>
        </authorList>
    </citation>
    <scope>NUCLEOTIDE SEQUENCE [LARGE SCALE GENOMIC DNA]</scope>
    <source>
        <strain evidence="4 6">AF25-30LB</strain>
        <strain evidence="3 5">OM08-13BH</strain>
    </source>
</reference>
<reference evidence="2 8" key="3">
    <citation type="submission" date="2020-04" db="EMBL/GenBank/DDBJ databases">
        <title>A novel gut-associated lysogenic phage, Bacteroides phage BV01, alters the host transcriptome and bile acid metabolism in Bacteroides vulgatus.</title>
        <authorList>
            <person name="Campbell D.E."/>
            <person name="Ly L."/>
            <person name="Ridlon J.M."/>
            <person name="Hsiao A."/>
            <person name="Degnan P.H."/>
        </authorList>
    </citation>
    <scope>NUCLEOTIDE SEQUENCE [LARGE SCALE GENOMIC DNA]</scope>
    <source>
        <strain evidence="2 8">VPI-BV8526</strain>
    </source>
</reference>
<reference evidence="1 7" key="2">
    <citation type="journal article" date="2019" name="Nat. Med.">
        <title>A library of human gut bacterial isolates paired with longitudinal multiomics data enables mechanistic microbiome research.</title>
        <authorList>
            <person name="Poyet M."/>
            <person name="Groussin M."/>
            <person name="Gibbons S.M."/>
            <person name="Avila-Pacheco J."/>
            <person name="Jiang X."/>
            <person name="Kearney S.M."/>
            <person name="Perrotta A.R."/>
            <person name="Berdy B."/>
            <person name="Zhao S."/>
            <person name="Lieberman T.D."/>
            <person name="Swanson P.K."/>
            <person name="Smith M."/>
            <person name="Roesemann S."/>
            <person name="Alexander J.E."/>
            <person name="Rich S.A."/>
            <person name="Livny J."/>
            <person name="Vlamakis H."/>
            <person name="Clish C."/>
            <person name="Bullock K."/>
            <person name="Deik A."/>
            <person name="Scott J."/>
            <person name="Pierce K.A."/>
            <person name="Xavier R.J."/>
            <person name="Alm E.J."/>
        </authorList>
    </citation>
    <scope>NUCLEOTIDE SEQUENCE [LARGE SCALE GENOMIC DNA]</scope>
    <source>
        <strain evidence="1 7">BIOML-A98</strain>
    </source>
</reference>
<dbReference type="RefSeq" id="WP_117694522.1">
    <property type="nucleotide sequence ID" value="NZ_CP143952.1"/>
</dbReference>
<evidence type="ECO:0000313" key="4">
    <source>
        <dbReference type="EMBL" id="RGR30986.1"/>
    </source>
</evidence>
<proteinExistence type="predicted"/>
<dbReference type="EMBL" id="QRUD01000112">
    <property type="protein sequence ID" value="RGR30986.1"/>
    <property type="molecule type" value="Genomic_DNA"/>
</dbReference>
<dbReference type="Proteomes" id="UP000583639">
    <property type="component" value="Unassembled WGS sequence"/>
</dbReference>
<dbReference type="EMBL" id="QSTG01000052">
    <property type="protein sequence ID" value="RGM39199.1"/>
    <property type="molecule type" value="Genomic_DNA"/>
</dbReference>
<dbReference type="EMBL" id="JABDSI010000112">
    <property type="protein sequence ID" value="NMW40437.1"/>
    <property type="molecule type" value="Genomic_DNA"/>
</dbReference>
<evidence type="ECO:0000313" key="6">
    <source>
        <dbReference type="Proteomes" id="UP000266497"/>
    </source>
</evidence>
<dbReference type="AlphaFoldDB" id="A0A395UKH6"/>
<gene>
    <name evidence="4" type="ORF">DWY53_22245</name>
    <name evidence="3" type="ORF">DXC16_20810</name>
    <name evidence="1" type="ORF">GAY12_17195</name>
    <name evidence="2" type="ORF">HKQ55_09860</name>
</gene>
<evidence type="ECO:0000313" key="5">
    <source>
        <dbReference type="Proteomes" id="UP000261003"/>
    </source>
</evidence>
<name>A0A395UKH6_PHOVU</name>
<sequence>MEFTINGTTVSQAKSYDNTGAHNAIKSMMQRKETLSIRLYTDKDNYPYIWIESYNVAGFKYYVTPTSFKWIYTYLTTGESEDGGIQPTELTPYQTGEDNNFQLSILKQLIESGKRVQFVPLFREVNNYISATSAFLRGKIFFRVERTEELLDYLREKETLI</sequence>